<dbReference type="InterPro" id="IPR052625">
    <property type="entry name" value="Chl_b_Red"/>
</dbReference>
<dbReference type="GO" id="GO:0010304">
    <property type="term" value="P:PSII associated light-harvesting complex II catabolic process"/>
    <property type="evidence" value="ECO:0007669"/>
    <property type="project" value="TreeGrafter"/>
</dbReference>
<dbReference type="CDD" id="cd05233">
    <property type="entry name" value="SDR_c"/>
    <property type="match status" value="1"/>
</dbReference>
<evidence type="ECO:0008006" key="2">
    <source>
        <dbReference type="Google" id="ProtNLM"/>
    </source>
</evidence>
<evidence type="ECO:0000313" key="1">
    <source>
        <dbReference type="EMBL" id="SVB04718.1"/>
    </source>
</evidence>
<dbReference type="EMBL" id="UINC01026737">
    <property type="protein sequence ID" value="SVB04718.1"/>
    <property type="molecule type" value="Genomic_DNA"/>
</dbReference>
<reference evidence="1" key="1">
    <citation type="submission" date="2018-05" db="EMBL/GenBank/DDBJ databases">
        <authorList>
            <person name="Lanie J.A."/>
            <person name="Ng W.-L."/>
            <person name="Kazmierczak K.M."/>
            <person name="Andrzejewski T.M."/>
            <person name="Davidsen T.M."/>
            <person name="Wayne K.J."/>
            <person name="Tettelin H."/>
            <person name="Glass J.I."/>
            <person name="Rusch D."/>
            <person name="Podicherti R."/>
            <person name="Tsui H.-C.T."/>
            <person name="Winkler M.E."/>
        </authorList>
    </citation>
    <scope>NUCLEOTIDE SEQUENCE</scope>
</reference>
<protein>
    <recommendedName>
        <fullName evidence="2">Chitin-binding protein</fullName>
    </recommendedName>
</protein>
<dbReference type="Gene3D" id="3.40.50.720">
    <property type="entry name" value="NAD(P)-binding Rossmann-like Domain"/>
    <property type="match status" value="1"/>
</dbReference>
<organism evidence="1">
    <name type="scientific">marine metagenome</name>
    <dbReference type="NCBI Taxonomy" id="408172"/>
    <lineage>
        <taxon>unclassified sequences</taxon>
        <taxon>metagenomes</taxon>
        <taxon>ecological metagenomes</taxon>
    </lineage>
</organism>
<name>A0A382ATC9_9ZZZZ</name>
<dbReference type="AlphaFoldDB" id="A0A382ATC9"/>
<dbReference type="PANTHER" id="PTHR24314:SF21">
    <property type="entry name" value="CHLOROPHYLL(IDE) B REDUCTASE NYC1, CHLOROPLASTIC-RELATED"/>
    <property type="match status" value="1"/>
</dbReference>
<accession>A0A382ATC9</accession>
<dbReference type="InterPro" id="IPR036291">
    <property type="entry name" value="NAD(P)-bd_dom_sf"/>
</dbReference>
<dbReference type="PANTHER" id="PTHR24314">
    <property type="entry name" value="NON-SPECIFIC LIPID TRANSFER PROTEIN-RELATED"/>
    <property type="match status" value="1"/>
</dbReference>
<dbReference type="SUPFAM" id="SSF51735">
    <property type="entry name" value="NAD(P)-binding Rossmann-fold domains"/>
    <property type="match status" value="1"/>
</dbReference>
<dbReference type="PRINTS" id="PR00081">
    <property type="entry name" value="GDHRDH"/>
</dbReference>
<dbReference type="GO" id="GO:0015996">
    <property type="term" value="P:chlorophyll catabolic process"/>
    <property type="evidence" value="ECO:0007669"/>
    <property type="project" value="TreeGrafter"/>
</dbReference>
<gene>
    <name evidence="1" type="ORF">METZ01_LOCUS157572</name>
</gene>
<proteinExistence type="predicted"/>
<sequence>MKTVVITGSTRGIGLGMAKEFLNRGHQVVISGTSDNSVSHGLASIDIMKDNTIGVPCLVQDPDAIQNLWNEGVKAFGKIDIWINNAGVSTSKNGLENLNTDEILNTVDTNLTGSILCTKIVAKEMLKQGFGEIYMFEGFGSNGQLEKGLTVYGSTKRALRYFTAAAANEYKDTPIIIGSISPGIVTTDLLIRSSKDSSKNWEKSKKILNLLADRVETVTPWLVEQTLNNNKNGAKIAWLNRTKVMGRLFFGGLFGKRRIIDDWEEEMKTHR</sequence>
<dbReference type="Pfam" id="PF00106">
    <property type="entry name" value="adh_short"/>
    <property type="match status" value="1"/>
</dbReference>
<dbReference type="InterPro" id="IPR002347">
    <property type="entry name" value="SDR_fam"/>
</dbReference>
<dbReference type="PRINTS" id="PR00080">
    <property type="entry name" value="SDRFAMILY"/>
</dbReference>
<dbReference type="GO" id="GO:0034256">
    <property type="term" value="F:chlorophyll(ide) b reductase activity"/>
    <property type="evidence" value="ECO:0007669"/>
    <property type="project" value="TreeGrafter"/>
</dbReference>